<keyword evidence="2" id="KW-1185">Reference proteome</keyword>
<dbReference type="EMBL" id="VUJX02000017">
    <property type="protein sequence ID" value="KAL0929408.1"/>
    <property type="molecule type" value="Genomic_DNA"/>
</dbReference>
<dbReference type="Proteomes" id="UP000805649">
    <property type="component" value="Unassembled WGS sequence"/>
</dbReference>
<sequence>MGIHVYYYQSSNAYGSVAAYTTQLDGSDKSIVVSTTPFKIDLGNRHLFVGQSTNPSAFGLPTIQGMPIKITVRVLVNQGTSEQPVWHELKQ</sequence>
<evidence type="ECO:0000313" key="1">
    <source>
        <dbReference type="EMBL" id="KAL0929408.1"/>
    </source>
</evidence>
<protein>
    <submittedName>
        <fullName evidence="1">Uncharacterized protein</fullName>
    </submittedName>
</protein>
<evidence type="ECO:0000313" key="2">
    <source>
        <dbReference type="Proteomes" id="UP000805649"/>
    </source>
</evidence>
<reference evidence="1 2" key="1">
    <citation type="journal article" date="2020" name="Phytopathology">
        <title>Genome Sequence Resources of Colletotrichum truncatum, C. plurivorum, C. musicola, and C. sojae: Four Species Pathogenic to Soybean (Glycine max).</title>
        <authorList>
            <person name="Rogerio F."/>
            <person name="Boufleur T.R."/>
            <person name="Ciampi-Guillardi M."/>
            <person name="Sukno S.A."/>
            <person name="Thon M.R."/>
            <person name="Massola Junior N.S."/>
            <person name="Baroncelli R."/>
        </authorList>
    </citation>
    <scope>NUCLEOTIDE SEQUENCE [LARGE SCALE GENOMIC DNA]</scope>
    <source>
        <strain evidence="1 2">CMES1059</strain>
    </source>
</reference>
<comment type="caution">
    <text evidence="1">The sequence shown here is derived from an EMBL/GenBank/DDBJ whole genome shotgun (WGS) entry which is preliminary data.</text>
</comment>
<accession>A0ACC3YC25</accession>
<gene>
    <name evidence="1" type="ORF">CTRU02_215574</name>
</gene>
<proteinExistence type="predicted"/>
<name>A0ACC3YC25_COLTU</name>
<organism evidence="1 2">
    <name type="scientific">Colletotrichum truncatum</name>
    <name type="common">Anthracnose fungus</name>
    <name type="synonym">Colletotrichum capsici</name>
    <dbReference type="NCBI Taxonomy" id="5467"/>
    <lineage>
        <taxon>Eukaryota</taxon>
        <taxon>Fungi</taxon>
        <taxon>Dikarya</taxon>
        <taxon>Ascomycota</taxon>
        <taxon>Pezizomycotina</taxon>
        <taxon>Sordariomycetes</taxon>
        <taxon>Hypocreomycetidae</taxon>
        <taxon>Glomerellales</taxon>
        <taxon>Glomerellaceae</taxon>
        <taxon>Colletotrichum</taxon>
        <taxon>Colletotrichum truncatum species complex</taxon>
    </lineage>
</organism>